<dbReference type="EMBL" id="KZ107839">
    <property type="protein sequence ID" value="OSS52218.1"/>
    <property type="molecule type" value="Genomic_DNA"/>
</dbReference>
<reference evidence="3 4" key="1">
    <citation type="journal article" date="2017" name="Genome Announc.">
        <title>Genome sequence of the saprophytic ascomycete Epicoccum nigrum ICMP 19927 strain isolated from New Zealand.</title>
        <authorList>
            <person name="Fokin M."/>
            <person name="Fleetwood D."/>
            <person name="Weir B.S."/>
            <person name="Villas-Boas S.G."/>
        </authorList>
    </citation>
    <scope>NUCLEOTIDE SEQUENCE [LARGE SCALE GENOMIC DNA]</scope>
    <source>
        <strain evidence="3 4">ICMP 19927</strain>
    </source>
</reference>
<dbReference type="Gene3D" id="3.30.40.10">
    <property type="entry name" value="Zinc/RING finger domain, C3HC4 (zinc finger)"/>
    <property type="match status" value="1"/>
</dbReference>
<keyword evidence="1" id="KW-0863">Zinc-finger</keyword>
<protein>
    <recommendedName>
        <fullName evidence="2">RING-type domain-containing protein</fullName>
    </recommendedName>
</protein>
<dbReference type="InterPro" id="IPR013083">
    <property type="entry name" value="Znf_RING/FYVE/PHD"/>
</dbReference>
<evidence type="ECO:0000259" key="2">
    <source>
        <dbReference type="PROSITE" id="PS50089"/>
    </source>
</evidence>
<dbReference type="InterPro" id="IPR001841">
    <property type="entry name" value="Znf_RING"/>
</dbReference>
<dbReference type="PROSITE" id="PS50089">
    <property type="entry name" value="ZF_RING_2"/>
    <property type="match status" value="1"/>
</dbReference>
<dbReference type="Proteomes" id="UP000193240">
    <property type="component" value="Unassembled WGS sequence"/>
</dbReference>
<accession>A0A1Y2MAF9</accession>
<keyword evidence="1" id="KW-0862">Zinc</keyword>
<sequence length="334" mass="38775">MTHQNFWSRRLQYSYKFDKLDIEFEPLDPYAPAILAFKAFTDRIILAQNSSTAWHRKLHTVYSDLPTVKTTDEYDRFRAWVKDATMKHPQRRTVEQDKWLYIVEEQTKDAKCSIYQTVNGAIDRKAAWEAVAYDIDNLRVDPDTNAEFFFRNARAVKDVKLDTPGLGASCFICTEDFDTDAHYPTQNPCDHFQCKACCEKTLDLVSTKSVCHFCRACLVCNRGGCQDHVVAEHEEEVHLPTPLPFLLERSHMLDRGPMWCVCGYPLFGLSPKGYWNLREKTRAFRSALAGNEAQIRATVDEREIAFLQDIHMWIFYQIEHVVADVQKANQRVTE</sequence>
<proteinExistence type="predicted"/>
<evidence type="ECO:0000313" key="4">
    <source>
        <dbReference type="Proteomes" id="UP000193240"/>
    </source>
</evidence>
<gene>
    <name evidence="3" type="ORF">B5807_01894</name>
</gene>
<dbReference type="SUPFAM" id="SSF57850">
    <property type="entry name" value="RING/U-box"/>
    <property type="match status" value="1"/>
</dbReference>
<feature type="domain" description="RING-type" evidence="2">
    <location>
        <begin position="170"/>
        <end position="215"/>
    </location>
</feature>
<organism evidence="3 4">
    <name type="scientific">Epicoccum nigrum</name>
    <name type="common">Soil fungus</name>
    <name type="synonym">Epicoccum purpurascens</name>
    <dbReference type="NCBI Taxonomy" id="105696"/>
    <lineage>
        <taxon>Eukaryota</taxon>
        <taxon>Fungi</taxon>
        <taxon>Dikarya</taxon>
        <taxon>Ascomycota</taxon>
        <taxon>Pezizomycotina</taxon>
        <taxon>Dothideomycetes</taxon>
        <taxon>Pleosporomycetidae</taxon>
        <taxon>Pleosporales</taxon>
        <taxon>Pleosporineae</taxon>
        <taxon>Didymellaceae</taxon>
        <taxon>Epicoccum</taxon>
    </lineage>
</organism>
<dbReference type="InParanoid" id="A0A1Y2MAF9"/>
<evidence type="ECO:0000313" key="3">
    <source>
        <dbReference type="EMBL" id="OSS52218.1"/>
    </source>
</evidence>
<dbReference type="GO" id="GO:0008270">
    <property type="term" value="F:zinc ion binding"/>
    <property type="evidence" value="ECO:0007669"/>
    <property type="project" value="UniProtKB-KW"/>
</dbReference>
<keyword evidence="4" id="KW-1185">Reference proteome</keyword>
<evidence type="ECO:0000256" key="1">
    <source>
        <dbReference type="PROSITE-ProRule" id="PRU00175"/>
    </source>
</evidence>
<keyword evidence="1" id="KW-0479">Metal-binding</keyword>
<name>A0A1Y2MAF9_EPING</name>
<dbReference type="AlphaFoldDB" id="A0A1Y2MAF9"/>